<gene>
    <name evidence="6" type="ORF">GcM1_239140</name>
</gene>
<feature type="domain" description="Serine/threonine-protein phosphatase 4 regulatory subunit 3-like central" evidence="4">
    <location>
        <begin position="168"/>
        <end position="666"/>
    </location>
</feature>
<accession>A0A420IJ22</accession>
<dbReference type="GO" id="GO:0005654">
    <property type="term" value="C:nucleoplasm"/>
    <property type="evidence" value="ECO:0007669"/>
    <property type="project" value="TreeGrafter"/>
</dbReference>
<feature type="compositionally biased region" description="Polar residues" evidence="3">
    <location>
        <begin position="869"/>
        <end position="892"/>
    </location>
</feature>
<proteinExistence type="predicted"/>
<dbReference type="Gene3D" id="1.25.10.10">
    <property type="entry name" value="Leucine-rich Repeat Variant"/>
    <property type="match status" value="1"/>
</dbReference>
<dbReference type="InterPro" id="IPR016024">
    <property type="entry name" value="ARM-type_fold"/>
</dbReference>
<evidence type="ECO:0000313" key="7">
    <source>
        <dbReference type="Proteomes" id="UP000285326"/>
    </source>
</evidence>
<dbReference type="PANTHER" id="PTHR23318">
    <property type="entry name" value="ATP SYNTHASE GAMMA-RELATED"/>
    <property type="match status" value="1"/>
</dbReference>
<evidence type="ECO:0000256" key="2">
    <source>
        <dbReference type="ARBA" id="ARBA00023242"/>
    </source>
</evidence>
<evidence type="ECO:0000256" key="1">
    <source>
        <dbReference type="ARBA" id="ARBA00004123"/>
    </source>
</evidence>
<feature type="domain" description="PP4R3 EVH1-like" evidence="5">
    <location>
        <begin position="13"/>
        <end position="127"/>
    </location>
</feature>
<dbReference type="Pfam" id="PF04802">
    <property type="entry name" value="PP4R3"/>
    <property type="match status" value="1"/>
</dbReference>
<dbReference type="GO" id="GO:0006974">
    <property type="term" value="P:DNA damage response"/>
    <property type="evidence" value="ECO:0007669"/>
    <property type="project" value="TreeGrafter"/>
</dbReference>
<reference evidence="6 7" key="1">
    <citation type="journal article" date="2018" name="BMC Genomics">
        <title>Comparative genome analyses reveal sequence features reflecting distinct modes of host-adaptation between dicot and monocot powdery mildew.</title>
        <authorList>
            <person name="Wu Y."/>
            <person name="Ma X."/>
            <person name="Pan Z."/>
            <person name="Kale S.D."/>
            <person name="Song Y."/>
            <person name="King H."/>
            <person name="Zhang Q."/>
            <person name="Presley C."/>
            <person name="Deng X."/>
            <person name="Wei C.I."/>
            <person name="Xiao S."/>
        </authorList>
    </citation>
    <scope>NUCLEOTIDE SEQUENCE [LARGE SCALE GENOMIC DNA]</scope>
    <source>
        <strain evidence="6">UMSG1</strain>
    </source>
</reference>
<feature type="region of interest" description="Disordered" evidence="3">
    <location>
        <begin position="854"/>
        <end position="892"/>
    </location>
</feature>
<dbReference type="GO" id="GO:0030289">
    <property type="term" value="C:protein phosphatase 4 complex"/>
    <property type="evidence" value="ECO:0007669"/>
    <property type="project" value="TreeGrafter"/>
</dbReference>
<comment type="subcellular location">
    <subcellularLocation>
        <location evidence="1">Nucleus</location>
    </subcellularLocation>
</comment>
<sequence>MALVPTSNSHNDKRVKVYELRNDDWLDFGTGLFWHYEASGPSSVNSENKQNEVTRVDEPRILVQSEIDTDCTILNTKIYALEGLRKQTDTLIVWKEPITTLDMALSFQESDDCNIIWKFVDYVQKQFQNTSGPFLSDDAASDDIPTEMFHSPISLPNPSLGSLQDVEIQMRGLQNTDQGRDALTKYVLTEEYVQKLIPLVEMAEDMEDLASLHRLCNIMKSLILLNDTTIMELVVSDDIVMGVVGALEYDPDFPSHKANHRRWLAKEGRYKEVVQIDDDIRKKIHSTYRLQYLKDVVLARILDDPTFSVLNSLIFFNQVEIVQHLQANPKFLKDLFGIFRSQQTNTRRKKEAVLFIQQCCAIAKNLQPDARQQLYDNFLNHGLLFVINFALRHSDSGVRVGATDVLVSMIDHDPQMIRQTIFRQISESQTPLTDSLIDLLLVESDLGVKAQISDAIKVLLDPGFNNAHPNNSHKPAHTETGGRMRFFDPQQTEFVKEFYEESSARKLFKPLIDLKNRKDLDLSVQEVSLFIYLIEILCFFARQHSHYSRCFITSENLGQRIAQLLSSSEKYLKLSALKFFRELVGLQEECYNQYIMRSKLLGPILDLIIDLMPRDTLLNSAALELFSFIGREKINNLTCHLVENYREKLMKITYVETFAYLITRYDSTQGFTIMYADTEDELGSRPKRVLGGRWESCVKDLDAQEEEYFNTSDEEEEINGYPSPPALSNLTSPFTRPLVDYLSDEDDEMIGYETSRDIFDRADENAPPRATPNCPGLPSNSTPITMHVTSPLNLEKLSEKRRREADEIDELDKLSQANKRRNSTSISGPNGVLRRKKKFSCSSNISSAKTKIAISISPTSKKSIEKVNTPDTSPNETIMETSFTNSEECSRS</sequence>
<dbReference type="InterPro" id="IPR051137">
    <property type="entry name" value="PP4R3-like"/>
</dbReference>
<dbReference type="Gene3D" id="2.30.29.30">
    <property type="entry name" value="Pleckstrin-homology domain (PH domain)/Phosphotyrosine-binding domain (PTB)"/>
    <property type="match status" value="1"/>
</dbReference>
<feature type="compositionally biased region" description="Polar residues" evidence="3">
    <location>
        <begin position="778"/>
        <end position="792"/>
    </location>
</feature>
<dbReference type="EMBL" id="MCBS01023899">
    <property type="protein sequence ID" value="RKF74564.1"/>
    <property type="molecule type" value="Genomic_DNA"/>
</dbReference>
<evidence type="ECO:0000259" key="4">
    <source>
        <dbReference type="Pfam" id="PF04802"/>
    </source>
</evidence>
<keyword evidence="2" id="KW-0539">Nucleus</keyword>
<protein>
    <submittedName>
        <fullName evidence="6">Uncharacterized protein</fullName>
    </submittedName>
</protein>
<dbReference type="InterPro" id="IPR055236">
    <property type="entry name" value="EVH1_PP4R3"/>
</dbReference>
<dbReference type="Pfam" id="PF22972">
    <property type="entry name" value="EVH1_PP4R3"/>
    <property type="match status" value="1"/>
</dbReference>
<dbReference type="AlphaFoldDB" id="A0A420IJ22"/>
<dbReference type="SUPFAM" id="SSF48371">
    <property type="entry name" value="ARM repeat"/>
    <property type="match status" value="1"/>
</dbReference>
<evidence type="ECO:0000259" key="5">
    <source>
        <dbReference type="Pfam" id="PF22972"/>
    </source>
</evidence>
<organism evidence="6 7">
    <name type="scientific">Golovinomyces cichoracearum</name>
    <dbReference type="NCBI Taxonomy" id="62708"/>
    <lineage>
        <taxon>Eukaryota</taxon>
        <taxon>Fungi</taxon>
        <taxon>Dikarya</taxon>
        <taxon>Ascomycota</taxon>
        <taxon>Pezizomycotina</taxon>
        <taxon>Leotiomycetes</taxon>
        <taxon>Erysiphales</taxon>
        <taxon>Erysiphaceae</taxon>
        <taxon>Golovinomyces</taxon>
    </lineage>
</organism>
<feature type="region of interest" description="Disordered" evidence="3">
    <location>
        <begin position="762"/>
        <end position="837"/>
    </location>
</feature>
<evidence type="ECO:0000313" key="6">
    <source>
        <dbReference type="EMBL" id="RKF74564.1"/>
    </source>
</evidence>
<feature type="region of interest" description="Disordered" evidence="3">
    <location>
        <begin position="713"/>
        <end position="732"/>
    </location>
</feature>
<dbReference type="InterPro" id="IPR011993">
    <property type="entry name" value="PH-like_dom_sf"/>
</dbReference>
<dbReference type="Proteomes" id="UP000285326">
    <property type="component" value="Unassembled WGS sequence"/>
</dbReference>
<evidence type="ECO:0000256" key="3">
    <source>
        <dbReference type="SAM" id="MobiDB-lite"/>
    </source>
</evidence>
<dbReference type="InterPro" id="IPR006887">
    <property type="entry name" value="P4R3-like_central_dom"/>
</dbReference>
<feature type="compositionally biased region" description="Basic and acidic residues" evidence="3">
    <location>
        <begin position="796"/>
        <end position="805"/>
    </location>
</feature>
<comment type="caution">
    <text evidence="6">The sequence shown here is derived from an EMBL/GenBank/DDBJ whole genome shotgun (WGS) entry which is preliminary data.</text>
</comment>
<dbReference type="PANTHER" id="PTHR23318:SF0">
    <property type="entry name" value="SERINE_THREONINE-PROTEIN PHOSPHATASE 4 REGULATORY SUBUNIT 3"/>
    <property type="match status" value="1"/>
</dbReference>
<name>A0A420IJ22_9PEZI</name>
<dbReference type="InterPro" id="IPR011989">
    <property type="entry name" value="ARM-like"/>
</dbReference>
<dbReference type="GO" id="GO:0072542">
    <property type="term" value="F:protein phosphatase activator activity"/>
    <property type="evidence" value="ECO:0007669"/>
    <property type="project" value="TreeGrafter"/>
</dbReference>